<dbReference type="InterPro" id="IPR036890">
    <property type="entry name" value="HATPase_C_sf"/>
</dbReference>
<evidence type="ECO:0000259" key="8">
    <source>
        <dbReference type="PROSITE" id="PS52018"/>
    </source>
</evidence>
<evidence type="ECO:0000256" key="3">
    <source>
        <dbReference type="ARBA" id="ARBA00022679"/>
    </source>
</evidence>
<dbReference type="PROSITE" id="PS52018">
    <property type="entry name" value="DART"/>
    <property type="match status" value="1"/>
</dbReference>
<evidence type="ECO:0000256" key="6">
    <source>
        <dbReference type="PROSITE-ProRule" id="PRU01362"/>
    </source>
</evidence>
<organism evidence="9 10">
    <name type="scientific">Chryseobacterium herbae</name>
    <dbReference type="NCBI Taxonomy" id="2976476"/>
    <lineage>
        <taxon>Bacteria</taxon>
        <taxon>Pseudomonadati</taxon>
        <taxon>Bacteroidota</taxon>
        <taxon>Flavobacteriia</taxon>
        <taxon>Flavobacteriales</taxon>
        <taxon>Weeksellaceae</taxon>
        <taxon>Chryseobacterium group</taxon>
        <taxon>Chryseobacterium</taxon>
    </lineage>
</organism>
<keyword evidence="1 6" id="KW-1277">Toxin-antitoxin system</keyword>
<keyword evidence="5 6" id="KW-0238">DNA-binding</keyword>
<dbReference type="PANTHER" id="PTHR32387:SF0">
    <property type="entry name" value="PROTEIN NO VEIN"/>
    <property type="match status" value="1"/>
</dbReference>
<gene>
    <name evidence="9" type="ORF">N0B48_08185</name>
</gene>
<comment type="similarity">
    <text evidence="6">Belongs to the DarT ADP-ribosyltransferase family.</text>
</comment>
<keyword evidence="4" id="KW-0548">Nucleotidyltransferase</keyword>
<comment type="caution">
    <text evidence="9">The sequence shown here is derived from an EMBL/GenBank/DDBJ whole genome shotgun (WGS) entry which is preliminary data.</text>
</comment>
<dbReference type="InterPro" id="IPR029494">
    <property type="entry name" value="DarT"/>
</dbReference>
<dbReference type="SUPFAM" id="SSF55874">
    <property type="entry name" value="ATPase domain of HSP90 chaperone/DNA topoisomerase II/histidine kinase"/>
    <property type="match status" value="1"/>
</dbReference>
<feature type="domain" description="DarT" evidence="8">
    <location>
        <begin position="1190"/>
        <end position="1388"/>
    </location>
</feature>
<evidence type="ECO:0000313" key="9">
    <source>
        <dbReference type="EMBL" id="MCT2561860.1"/>
    </source>
</evidence>
<dbReference type="NCBIfam" id="NF047352">
    <property type="entry name" value="P_loop_sacsin"/>
    <property type="match status" value="1"/>
</dbReference>
<dbReference type="PANTHER" id="PTHR32387">
    <property type="entry name" value="WU:FJ29H11"/>
    <property type="match status" value="1"/>
</dbReference>
<evidence type="ECO:0000256" key="1">
    <source>
        <dbReference type="ARBA" id="ARBA00022649"/>
    </source>
</evidence>
<feature type="region of interest" description="Disordered" evidence="7">
    <location>
        <begin position="1121"/>
        <end position="1147"/>
    </location>
</feature>
<comment type="caution">
    <text evidence="6">Lacks conserved residue(s) required for the propagation of feature annotation.</text>
</comment>
<keyword evidence="2" id="KW-0328">Glycosyltransferase</keyword>
<dbReference type="InterPro" id="IPR052957">
    <property type="entry name" value="Auxin_embryo_med"/>
</dbReference>
<accession>A0ABT2IT83</accession>
<evidence type="ECO:0000313" key="10">
    <source>
        <dbReference type="Proteomes" id="UP001525566"/>
    </source>
</evidence>
<evidence type="ECO:0000256" key="2">
    <source>
        <dbReference type="ARBA" id="ARBA00022676"/>
    </source>
</evidence>
<evidence type="ECO:0000256" key="5">
    <source>
        <dbReference type="ARBA" id="ARBA00023125"/>
    </source>
</evidence>
<dbReference type="RefSeq" id="WP_259838156.1">
    <property type="nucleotide sequence ID" value="NZ_JAOAMU010000002.1"/>
</dbReference>
<keyword evidence="10" id="KW-1185">Reference proteome</keyword>
<reference evidence="9 10" key="1">
    <citation type="submission" date="2022-09" db="EMBL/GenBank/DDBJ databases">
        <title>Chryseobacterium oleae sp.nov., isolated from the inter-root soil of Pyrola calliantha H. Andr. in Tibet.</title>
        <authorList>
            <person name="Li Z."/>
        </authorList>
    </citation>
    <scope>NUCLEOTIDE SEQUENCE [LARGE SCALE GENOMIC DNA]</scope>
    <source>
        <strain evidence="10">pc1-10</strain>
    </source>
</reference>
<dbReference type="Gene3D" id="3.30.565.10">
    <property type="entry name" value="Histidine kinase-like ATPase, C-terminal domain"/>
    <property type="match status" value="1"/>
</dbReference>
<dbReference type="Proteomes" id="UP001525566">
    <property type="component" value="Unassembled WGS sequence"/>
</dbReference>
<dbReference type="InterPro" id="IPR058210">
    <property type="entry name" value="SACS/Nov_dom"/>
</dbReference>
<dbReference type="Pfam" id="PF14487">
    <property type="entry name" value="DarT"/>
    <property type="match status" value="1"/>
</dbReference>
<evidence type="ECO:0000256" key="4">
    <source>
        <dbReference type="ARBA" id="ARBA00022695"/>
    </source>
</evidence>
<dbReference type="EMBL" id="JAOAMU010000002">
    <property type="protein sequence ID" value="MCT2561860.1"/>
    <property type="molecule type" value="Genomic_DNA"/>
</dbReference>
<protein>
    <submittedName>
        <fullName evidence="9">DUF4433 domain-containing protein</fullName>
    </submittedName>
</protein>
<evidence type="ECO:0000256" key="7">
    <source>
        <dbReference type="SAM" id="MobiDB-lite"/>
    </source>
</evidence>
<dbReference type="Pfam" id="PF25794">
    <property type="entry name" value="SACS"/>
    <property type="match status" value="1"/>
</dbReference>
<name>A0ABT2IT83_9FLAO</name>
<sequence>MSLINAVNLTFERNTNYEQAHQLVYQAESLKYLSSDLYRDSKRFIYELLQNADDSSVEQAKVRVSLKLFGDILVVAHSGKAFDNRDVRGITGIGDGVKKNAPDKTGFKGIGFKSVFGQSELVTIFSEGEYFRFDASYQHEWKDKWGESMDAWEKQEDRKFEMPWQMIPIITDAQDISPAIQEYLTTGGWKVATIIVLKNAEEIKNAIIQLGLTANMFLFLKNIVALSIETDTITYIEIIETDEGRTSLIVNGEEKSMWLKHSVTLDVPDDTKRKLAEDKDVPEKLKLTSHVDITFAAKVIEGKLTMLEATERLLYAYLPTEEKGHNIPVLVNAAFYTVANRETLHQDSPFNEWLFSSIPLELVKWIAQLVGDKQYDAYDLLPGRLLLTDKLAKFYNESLDIALKNVAFVINSTDTLLKTNEAIIDFTQLSRTSFFEAQFIRTSTMGNGVRPNINIAPFVKEIGHRAKLKRAGVATFGWPEVPYVLAAAHFIAAHTLEKNKQLINHLKAVADNERINEVTEEVLKAWPFILNHKNELRSPKDVFFPAQGDTYDQASELSFIHPGLQEWLDAASEIKAWLEKLGVVEKSDLTFLEKTIIPKASTYITLENAVDTIRKIFNLYVKGDVNSIILGQLKDLQIMTMQGKLIPAKEGFLSTVYRPRLGLQSVLEEDIYISDTYIIDSTSVTKWKAFFLELGTNEGIDIITYEKRLDNATLLSYGVEETFITRPEHKYTWINSYWVKNIKNLSTLSLLKYTLTSFEFSTVFWQDVIGNTMPASLSKPATGYYGRDNKSSWTNGSEIGNYMKWYVSAIECLPTKMGTCLSAGQIFLNEAETVKLCSTYLPVFNGPDLSADWRAFFGFKPHLELSDYLLLLTRIAQDPSTSNKTSINRIYRYLLDHYSLWNDETIANVTTWAHDASLLTTDGAYVRASELKYYADGDYKIFGGAYQFIHLDGDARGHLNIENLLGLFNISVLRQNEFKLKASADLEGSTLKDKLREVIPYWAKWMESERQSGYEEMLYDLDSKFENLNIKEAKELHIIYGDDWDRKVPLHFHDGTLYVSKPWRLSKVMFLLPDKLCEIFPAKKYRNEISFLLNSTIQEIKEYFIELEIELPPIPEDEEIVEDEEDDATTQEGATSSGLDHDFTPKPKTDYERHWRESLARNKSLVEAYPSDPSKLMIAGLQQQKPGENLMIYHFSHIENAVSIIREGAIKSRRDAVFSDSAGSGIIAQTDAERKVFARFYFRPKTPTQYYIENLGRGQESIRKISGDPICPVPVFFVIPLEEAMEQDNWNVSIGSMASPQVEFGKDVGTIAKFDFDGVYKTIPEVGWDRFRIAAHQEFLVKDELNLEGTNFSLVVQDAYAKESLLAMLGDLADVYDPKIRIDSAFYNQENPRVQLDKTSQSLKASLTHPHNGSFILQHSALGEWEAITGFVNGQFNKNNWITTFANKDVAIQSDLQQTMYKIYYFYKGRSWLIHTNTSDYSFDISFVKVALEQWISSSDNDIDGLFIALKFHPEFFYWFGQPVGGPDNLTLEDHTRAVISIYLRYFAGKQKLFATEKEYLLCLALHDIGKPAAVSEGDRKQQHIKTLEIIKRQRDILPYSDESLSVMKTIIDADPIGQFLNTSENFTLGEAVTEGYKMKDQLEISGEDFIESLTIYYQCDAAGYPSLQKRLFLLDEDGSLAMLSGGQRLSFNEEYEQKFVEFLETLKLML</sequence>
<proteinExistence type="inferred from homology"/>
<keyword evidence="3" id="KW-0808">Transferase</keyword>